<organism evidence="3 4">
    <name type="scientific">Colletotrichum sublineola</name>
    <name type="common">Sorghum anthracnose fungus</name>
    <dbReference type="NCBI Taxonomy" id="1173701"/>
    <lineage>
        <taxon>Eukaryota</taxon>
        <taxon>Fungi</taxon>
        <taxon>Dikarya</taxon>
        <taxon>Ascomycota</taxon>
        <taxon>Pezizomycotina</taxon>
        <taxon>Sordariomycetes</taxon>
        <taxon>Hypocreomycetidae</taxon>
        <taxon>Glomerellales</taxon>
        <taxon>Glomerellaceae</taxon>
        <taxon>Colletotrichum</taxon>
        <taxon>Colletotrichum graminicola species complex</taxon>
    </lineage>
</organism>
<gene>
    <name evidence="3" type="ORF">CSUB01_11820</name>
</gene>
<name>A0A066XRK1_COLSU</name>
<keyword evidence="4" id="KW-1185">Reference proteome</keyword>
<sequence length="320" mass="35426">MTRTHDGNGVRHTAKGYGIFIMLIVTPFLILYLSSASPRNPLTTPAARRETEQETDNICSALDALHDLYLRRPASFQDPFSFLGLDPRAPPFDPPESSAHPGAPNHEAARKTVTAAVSRIREPVWAMHLAGEAGAKRVVEATFHVGYVLEDDATRTKYLIDLQPILDKMAKYPEGKWRAASTFCGEFWRQSKKLALLEEVDPGYEYLKNLGWEKAPDGKTEDGLPWRKSWDDFPDGTGHFGTWNVQGAGGSGGDGDADVVQKLAALKVADANGPDAPGPSLLEAEVVEEEAVAEEEEEAEEQSVRRWSEEKEREMRGFYN</sequence>
<comment type="caution">
    <text evidence="3">The sequence shown here is derived from an EMBL/GenBank/DDBJ whole genome shotgun (WGS) entry which is preliminary data.</text>
</comment>
<dbReference type="OrthoDB" id="10377701at2759"/>
<protein>
    <submittedName>
        <fullName evidence="3">Uncharacterized protein</fullName>
    </submittedName>
</protein>
<accession>A0A066XRK1</accession>
<feature type="transmembrane region" description="Helical" evidence="2">
    <location>
        <begin position="16"/>
        <end position="33"/>
    </location>
</feature>
<evidence type="ECO:0000256" key="1">
    <source>
        <dbReference type="SAM" id="MobiDB-lite"/>
    </source>
</evidence>
<feature type="compositionally biased region" description="Basic and acidic residues" evidence="1">
    <location>
        <begin position="302"/>
        <end position="320"/>
    </location>
</feature>
<evidence type="ECO:0000313" key="4">
    <source>
        <dbReference type="Proteomes" id="UP000027238"/>
    </source>
</evidence>
<dbReference type="Proteomes" id="UP000027238">
    <property type="component" value="Unassembled WGS sequence"/>
</dbReference>
<feature type="region of interest" description="Disordered" evidence="1">
    <location>
        <begin position="287"/>
        <end position="320"/>
    </location>
</feature>
<dbReference type="AlphaFoldDB" id="A0A066XRK1"/>
<proteinExistence type="predicted"/>
<reference evidence="4" key="1">
    <citation type="journal article" date="2014" name="Genome Announc.">
        <title>Draft genome sequence of Colletotrichum sublineola, a destructive pathogen of cultivated sorghum.</title>
        <authorList>
            <person name="Baroncelli R."/>
            <person name="Sanz-Martin J.M."/>
            <person name="Rech G.E."/>
            <person name="Sukno S.A."/>
            <person name="Thon M.R."/>
        </authorList>
    </citation>
    <scope>NUCLEOTIDE SEQUENCE [LARGE SCALE GENOMIC DNA]</scope>
    <source>
        <strain evidence="4">TX430BB</strain>
    </source>
</reference>
<evidence type="ECO:0000313" key="3">
    <source>
        <dbReference type="EMBL" id="KDN70324.1"/>
    </source>
</evidence>
<keyword evidence="2" id="KW-1133">Transmembrane helix</keyword>
<feature type="compositionally biased region" description="Acidic residues" evidence="1">
    <location>
        <begin position="287"/>
        <end position="301"/>
    </location>
</feature>
<keyword evidence="2" id="KW-0812">Transmembrane</keyword>
<dbReference type="EMBL" id="JMSE01000364">
    <property type="protein sequence ID" value="KDN70324.1"/>
    <property type="molecule type" value="Genomic_DNA"/>
</dbReference>
<keyword evidence="2" id="KW-0472">Membrane</keyword>
<dbReference type="HOGENOM" id="CLU_903189_0_0_1"/>
<evidence type="ECO:0000256" key="2">
    <source>
        <dbReference type="SAM" id="Phobius"/>
    </source>
</evidence>